<dbReference type="Proteomes" id="UP000001058">
    <property type="component" value="Unassembled WGS sequence"/>
</dbReference>
<evidence type="ECO:0000313" key="2">
    <source>
        <dbReference type="Proteomes" id="UP000001058"/>
    </source>
</evidence>
<reference evidence="1 2" key="1">
    <citation type="journal article" date="2010" name="Science">
        <title>Genomic analysis of organismal complexity in the multicellular green alga Volvox carteri.</title>
        <authorList>
            <person name="Prochnik S.E."/>
            <person name="Umen J."/>
            <person name="Nedelcu A.M."/>
            <person name="Hallmann A."/>
            <person name="Miller S.M."/>
            <person name="Nishii I."/>
            <person name="Ferris P."/>
            <person name="Kuo A."/>
            <person name="Mitros T."/>
            <person name="Fritz-Laylin L.K."/>
            <person name="Hellsten U."/>
            <person name="Chapman J."/>
            <person name="Simakov O."/>
            <person name="Rensing S.A."/>
            <person name="Terry A."/>
            <person name="Pangilinan J."/>
            <person name="Kapitonov V."/>
            <person name="Jurka J."/>
            <person name="Salamov A."/>
            <person name="Shapiro H."/>
            <person name="Schmutz J."/>
            <person name="Grimwood J."/>
            <person name="Lindquist E."/>
            <person name="Lucas S."/>
            <person name="Grigoriev I.V."/>
            <person name="Schmitt R."/>
            <person name="Kirk D."/>
            <person name="Rokhsar D.S."/>
        </authorList>
    </citation>
    <scope>NUCLEOTIDE SEQUENCE [LARGE SCALE GENOMIC DNA]</scope>
    <source>
        <strain evidence="2">f. Nagariensis / Eve</strain>
    </source>
</reference>
<dbReference type="InParanoid" id="D8UMN7"/>
<sequence>MTQGTRNCGLHFWSGYGLSGLTMIPVLGPYARKCKAIQDSVLRNLWPLEIWRTSDALKEPYKFDVPPSFSERLAGVRLNDCIDIKAVYRRSKDNSYPNDVHTWFMCRKCAAVPEIGWWVGKVAKAWRLPSYRTDQIDDVVLEVSEWYEPSLPLLDDYMNVPVLRMSKSNPFYLAKDVAPVRVTLQQHPTKPRAYCLLCRSYNAMSVAGWGEHAPMPLTKAVIDHVKSLQGRVQR</sequence>
<name>D8UMN7_VOLCA</name>
<gene>
    <name evidence="1" type="ORF">VOLCADRAFT_101442</name>
</gene>
<dbReference type="GeneID" id="9614952"/>
<dbReference type="EMBL" id="GL379238">
    <property type="protein sequence ID" value="EFJ39012.1"/>
    <property type="molecule type" value="Genomic_DNA"/>
</dbReference>
<organism evidence="2">
    <name type="scientific">Volvox carteri f. nagariensis</name>
    <dbReference type="NCBI Taxonomy" id="3068"/>
    <lineage>
        <taxon>Eukaryota</taxon>
        <taxon>Viridiplantae</taxon>
        <taxon>Chlorophyta</taxon>
        <taxon>core chlorophytes</taxon>
        <taxon>Chlorophyceae</taxon>
        <taxon>CS clade</taxon>
        <taxon>Chlamydomonadales</taxon>
        <taxon>Volvocaceae</taxon>
        <taxon>Volvox</taxon>
    </lineage>
</organism>
<keyword evidence="2" id="KW-1185">Reference proteome</keyword>
<evidence type="ECO:0000313" key="1">
    <source>
        <dbReference type="EMBL" id="EFJ39012.1"/>
    </source>
</evidence>
<protein>
    <submittedName>
        <fullName evidence="1">Uncharacterized protein</fullName>
    </submittedName>
</protein>
<proteinExistence type="predicted"/>
<dbReference type="RefSeq" id="XP_002959923.1">
    <property type="nucleotide sequence ID" value="XM_002959877.1"/>
</dbReference>
<accession>D8UMN7</accession>
<dbReference type="KEGG" id="vcn:VOLCADRAFT_101442"/>
<dbReference type="AlphaFoldDB" id="D8UMN7"/>